<dbReference type="GO" id="GO:0043386">
    <property type="term" value="P:mycotoxin biosynthetic process"/>
    <property type="evidence" value="ECO:0007669"/>
    <property type="project" value="InterPro"/>
</dbReference>
<reference evidence="3" key="1">
    <citation type="journal article" date="2020" name="Stud. Mycol.">
        <title>101 Dothideomycetes genomes: a test case for predicting lifestyles and emergence of pathogens.</title>
        <authorList>
            <person name="Haridas S."/>
            <person name="Albert R."/>
            <person name="Binder M."/>
            <person name="Bloem J."/>
            <person name="Labutti K."/>
            <person name="Salamov A."/>
            <person name="Andreopoulos B."/>
            <person name="Baker S."/>
            <person name="Barry K."/>
            <person name="Bills G."/>
            <person name="Bluhm B."/>
            <person name="Cannon C."/>
            <person name="Castanera R."/>
            <person name="Culley D."/>
            <person name="Daum C."/>
            <person name="Ezra D."/>
            <person name="Gonzalez J."/>
            <person name="Henrissat B."/>
            <person name="Kuo A."/>
            <person name="Liang C."/>
            <person name="Lipzen A."/>
            <person name="Lutzoni F."/>
            <person name="Magnuson J."/>
            <person name="Mondo S."/>
            <person name="Nolan M."/>
            <person name="Ohm R."/>
            <person name="Pangilinan J."/>
            <person name="Park H.-J."/>
            <person name="Ramirez L."/>
            <person name="Alfaro M."/>
            <person name="Sun H."/>
            <person name="Tritt A."/>
            <person name="Yoshinaga Y."/>
            <person name="Zwiers L.-H."/>
            <person name="Turgeon B."/>
            <person name="Goodwin S."/>
            <person name="Spatafora J."/>
            <person name="Crous P."/>
            <person name="Grigoriev I."/>
        </authorList>
    </citation>
    <scope>NUCLEOTIDE SEQUENCE</scope>
    <source>
        <strain evidence="3">HMLAC05119</strain>
    </source>
</reference>
<evidence type="ECO:0000256" key="1">
    <source>
        <dbReference type="ARBA" id="ARBA00035112"/>
    </source>
</evidence>
<keyword evidence="2" id="KW-0472">Membrane</keyword>
<dbReference type="AlphaFoldDB" id="A0A6A5Q6E6"/>
<dbReference type="EMBL" id="ML979146">
    <property type="protein sequence ID" value="KAF1911109.1"/>
    <property type="molecule type" value="Genomic_DNA"/>
</dbReference>
<dbReference type="Proteomes" id="UP000800096">
    <property type="component" value="Unassembled WGS sequence"/>
</dbReference>
<dbReference type="InterPro" id="IPR021765">
    <property type="entry name" value="UstYa-like"/>
</dbReference>
<gene>
    <name evidence="3" type="ORF">BDU57DRAFT_507779</name>
</gene>
<evidence type="ECO:0000256" key="2">
    <source>
        <dbReference type="SAM" id="Phobius"/>
    </source>
</evidence>
<keyword evidence="2" id="KW-1133">Transmembrane helix</keyword>
<sequence>MFGLSSEKQTGDPSLEDHKHLLADDDCSSLDSRPTKQAARGPSWTATIITVFCTAAISAACGAFAVQHGRLSADDFSIRHTSQYSPIIKDVGVKYSPVKFEGSLMKTNDFRLDAGPEVDAAWKSLGADYRAARIPAEEAARSNLAPDQVKISERYGGGYPANVEGLHHLHCLNLLRKSLAWNFDYYQKQGLGPFSNDAHILKHHVTHCLDIIRQQLMCTVDVGVLGQVWYQPPGSSPEAFVDFNTVHKCRNFDAVRDWAEKHQLPDAKDCPIDYLELPKEGDRIFHTVP</sequence>
<keyword evidence="4" id="KW-1185">Reference proteome</keyword>
<dbReference type="OrthoDB" id="3687641at2759"/>
<organism evidence="3 4">
    <name type="scientific">Ampelomyces quisqualis</name>
    <name type="common">Powdery mildew agent</name>
    <dbReference type="NCBI Taxonomy" id="50730"/>
    <lineage>
        <taxon>Eukaryota</taxon>
        <taxon>Fungi</taxon>
        <taxon>Dikarya</taxon>
        <taxon>Ascomycota</taxon>
        <taxon>Pezizomycotina</taxon>
        <taxon>Dothideomycetes</taxon>
        <taxon>Pleosporomycetidae</taxon>
        <taxon>Pleosporales</taxon>
        <taxon>Pleosporineae</taxon>
        <taxon>Phaeosphaeriaceae</taxon>
        <taxon>Ampelomyces</taxon>
    </lineage>
</organism>
<evidence type="ECO:0000313" key="3">
    <source>
        <dbReference type="EMBL" id="KAF1911109.1"/>
    </source>
</evidence>
<feature type="transmembrane region" description="Helical" evidence="2">
    <location>
        <begin position="44"/>
        <end position="66"/>
    </location>
</feature>
<name>A0A6A5Q6E6_AMPQU</name>
<keyword evidence="2" id="KW-0812">Transmembrane</keyword>
<dbReference type="PANTHER" id="PTHR33365">
    <property type="entry name" value="YALI0B05434P"/>
    <property type="match status" value="1"/>
</dbReference>
<evidence type="ECO:0000313" key="4">
    <source>
        <dbReference type="Proteomes" id="UP000800096"/>
    </source>
</evidence>
<protein>
    <submittedName>
        <fullName evidence="3">Tat pathway signal sequence</fullName>
    </submittedName>
</protein>
<dbReference type="Pfam" id="PF11807">
    <property type="entry name" value="UstYa"/>
    <property type="match status" value="1"/>
</dbReference>
<accession>A0A6A5Q6E6</accession>
<proteinExistence type="inferred from homology"/>
<comment type="similarity">
    <text evidence="1">Belongs to the ustYa family.</text>
</comment>
<dbReference type="PANTHER" id="PTHR33365:SF13">
    <property type="entry name" value="TAT PATHWAY SIGNAL SEQUENCE"/>
    <property type="match status" value="1"/>
</dbReference>